<dbReference type="EMBL" id="FMZB01000015">
    <property type="protein sequence ID" value="SDD62255.1"/>
    <property type="molecule type" value="Genomic_DNA"/>
</dbReference>
<accession>A0A1G6WB07</accession>
<evidence type="ECO:0000313" key="1">
    <source>
        <dbReference type="EMBL" id="SDD62255.1"/>
    </source>
</evidence>
<sequence>MHVKDYLVSRFPDLELVPSIYGNWHTGIHMELGGDIINCWTMTSSIWIASISSIIKH</sequence>
<protein>
    <submittedName>
        <fullName evidence="1">Uncharacterized protein</fullName>
    </submittedName>
</protein>
<dbReference type="STRING" id="361279.SAMN05421663_11545"/>
<keyword evidence="2" id="KW-1185">Reference proteome</keyword>
<gene>
    <name evidence="1" type="ORF">SAMN05421663_11545</name>
</gene>
<organism evidence="1 2">
    <name type="scientific">Terribacillus halophilus</name>
    <dbReference type="NCBI Taxonomy" id="361279"/>
    <lineage>
        <taxon>Bacteria</taxon>
        <taxon>Bacillati</taxon>
        <taxon>Bacillota</taxon>
        <taxon>Bacilli</taxon>
        <taxon>Bacillales</taxon>
        <taxon>Bacillaceae</taxon>
        <taxon>Terribacillus</taxon>
    </lineage>
</organism>
<dbReference type="Proteomes" id="UP000198666">
    <property type="component" value="Unassembled WGS sequence"/>
</dbReference>
<dbReference type="AlphaFoldDB" id="A0A1G6WB07"/>
<evidence type="ECO:0000313" key="2">
    <source>
        <dbReference type="Proteomes" id="UP000198666"/>
    </source>
</evidence>
<dbReference type="RefSeq" id="WP_244499393.1">
    <property type="nucleotide sequence ID" value="NZ_FMZB01000015.1"/>
</dbReference>
<name>A0A1G6WB07_9BACI</name>
<proteinExistence type="predicted"/>
<reference evidence="2" key="1">
    <citation type="submission" date="2016-10" db="EMBL/GenBank/DDBJ databases">
        <authorList>
            <person name="Varghese N."/>
            <person name="Submissions S."/>
        </authorList>
    </citation>
    <scope>NUCLEOTIDE SEQUENCE [LARGE SCALE GENOMIC DNA]</scope>
    <source>
        <strain evidence="2">DSM 21620</strain>
    </source>
</reference>